<protein>
    <recommendedName>
        <fullName evidence="4">Cell filamentation protein</fullName>
    </recommendedName>
</protein>
<dbReference type="RefSeq" id="WP_103116720.1">
    <property type="nucleotide sequence ID" value="NZ_PPFX01000052.1"/>
</dbReference>
<dbReference type="Proteomes" id="UP000236340">
    <property type="component" value="Unassembled WGS sequence"/>
</dbReference>
<feature type="region of interest" description="Disordered" evidence="1">
    <location>
        <begin position="1"/>
        <end position="28"/>
    </location>
</feature>
<feature type="compositionally biased region" description="Basic and acidic residues" evidence="1">
    <location>
        <begin position="1"/>
        <end position="14"/>
    </location>
</feature>
<proteinExistence type="predicted"/>
<accession>A0A2K2H5Z2</accession>
<sequence>MTPADRYDTTHYPEDQYEPGSNGTVLKNLPGIRNREDLERVEEVQFELLMEEAIARFDSDHRFTTQDILWLHKFWLGEIFVASPGK</sequence>
<evidence type="ECO:0000313" key="3">
    <source>
        <dbReference type="Proteomes" id="UP000236340"/>
    </source>
</evidence>
<dbReference type="Gene3D" id="1.10.3290.10">
    <property type="entry name" value="Fido-like domain"/>
    <property type="match status" value="1"/>
</dbReference>
<evidence type="ECO:0000256" key="1">
    <source>
        <dbReference type="SAM" id="MobiDB-lite"/>
    </source>
</evidence>
<dbReference type="InterPro" id="IPR036597">
    <property type="entry name" value="Fido-like_dom_sf"/>
</dbReference>
<evidence type="ECO:0008006" key="4">
    <source>
        <dbReference type="Google" id="ProtNLM"/>
    </source>
</evidence>
<dbReference type="EMBL" id="PPFX01000052">
    <property type="protein sequence ID" value="PNU18745.1"/>
    <property type="molecule type" value="Genomic_DNA"/>
</dbReference>
<name>A0A2K2H5Z2_9BACT</name>
<reference evidence="2 3" key="1">
    <citation type="journal article" date="2018" name="Genome Announc.">
        <title>Genome Sequence of Geothermobacter sp. HR-1 Iron Reducer from the Loihi Seamount.</title>
        <authorList>
            <person name="Smith H."/>
            <person name="Abuyen K."/>
            <person name="Tremblay J."/>
            <person name="Savalia P."/>
            <person name="Perez-Rodriguez I."/>
            <person name="Emerson D."/>
            <person name="Tully B."/>
            <person name="Amend J."/>
        </authorList>
    </citation>
    <scope>NUCLEOTIDE SEQUENCE [LARGE SCALE GENOMIC DNA]</scope>
    <source>
        <strain evidence="2 3">HR-1</strain>
    </source>
</reference>
<gene>
    <name evidence="2" type="ORF">C2E25_15955</name>
</gene>
<evidence type="ECO:0000313" key="2">
    <source>
        <dbReference type="EMBL" id="PNU18745.1"/>
    </source>
</evidence>
<dbReference type="AlphaFoldDB" id="A0A2K2H5Z2"/>
<dbReference type="OrthoDB" id="9813719at2"/>
<comment type="caution">
    <text evidence="2">The sequence shown here is derived from an EMBL/GenBank/DDBJ whole genome shotgun (WGS) entry which is preliminary data.</text>
</comment>
<organism evidence="2 3">
    <name type="scientific">Geothermobacter hydrogeniphilus</name>
    <dbReference type="NCBI Taxonomy" id="1969733"/>
    <lineage>
        <taxon>Bacteria</taxon>
        <taxon>Pseudomonadati</taxon>
        <taxon>Thermodesulfobacteriota</taxon>
        <taxon>Desulfuromonadia</taxon>
        <taxon>Desulfuromonadales</taxon>
        <taxon>Geothermobacteraceae</taxon>
        <taxon>Geothermobacter</taxon>
    </lineage>
</organism>